<sequence length="716" mass="77771">MKKSLSSRMLGATLAVSLGFSTLTSLAIAAESNTEQPSALPSVGSLTIKNKVTFEMKNIQMLPEQGSNTVAFTIAFKNEGKSDVLLFDYILKLKDKSGNEFQTRIKPQDKTISKVSANSSQMITYYAQVNSTTQLSDLVLQISQWDFSVSGFESKVGEIAVPDTYQEAIPSGDNVLLTLGGVPMNMKVSRSFNSESGKNYSPTVTLNLENAGNRSLTTPEYQFSIMTSDGYIFPFDSKKEPVALRPKESVEWRLTGKIPTTVSATGWKLIVTEKLGESTVTTPVGVFQITESTEQTENAEGGFSFNTKDGMYAAKLNGIYRAPWEDNDVLSADITLFNKEDELLPMPSLSGYLLLDNKVKVDVSVVQSSQSAGISPSGAVKVHAAGVIPYDHVFTSVKLVLQEKESTTGKTDTPAKVIDLLEFPAQTKLQPLAYYGVNDYYSVSEPGRSLKYQVVGINRYEGMAGDIAAIQLEIENLSKRPVNLSNIIASIGLGDGSATFPGKIAAVKNKVSPEGKAMLEIWSSLPKGFSTSSLHIIIGDAISGGKLAEGDAKADAYISPVAFWAPAETAPNKNLTSKINIYPYTFQIRNLDTASESDSFSMQFDYEIAKSKLVETNLEGHNLVMSIVDSNGYKLFENAYKMSEFETGTSGGSSGENALRIGKNKFKANITKPDAGSKLAARTRTAKLYIYDEFQGQRRLLAEQAITLYSKIGTDE</sequence>
<name>A0A4R4E6H6_9BACL</name>
<feature type="signal peptide" evidence="1">
    <location>
        <begin position="1"/>
        <end position="29"/>
    </location>
</feature>
<organism evidence="2 3">
    <name type="scientific">Paenibacillus albiflavus</name>
    <dbReference type="NCBI Taxonomy" id="2545760"/>
    <lineage>
        <taxon>Bacteria</taxon>
        <taxon>Bacillati</taxon>
        <taxon>Bacillota</taxon>
        <taxon>Bacilli</taxon>
        <taxon>Bacillales</taxon>
        <taxon>Paenibacillaceae</taxon>
        <taxon>Paenibacillus</taxon>
    </lineage>
</organism>
<reference evidence="2 3" key="1">
    <citation type="submission" date="2019-03" db="EMBL/GenBank/DDBJ databases">
        <authorList>
            <person name="Kim M.K.M."/>
        </authorList>
    </citation>
    <scope>NUCLEOTIDE SEQUENCE [LARGE SCALE GENOMIC DNA]</scope>
    <source>
        <strain evidence="2 3">18JY21-1</strain>
    </source>
</reference>
<feature type="chain" id="PRO_5020750064" description="DUF916 domain-containing protein" evidence="1">
    <location>
        <begin position="30"/>
        <end position="716"/>
    </location>
</feature>
<proteinExistence type="predicted"/>
<keyword evidence="1" id="KW-0732">Signal</keyword>
<dbReference type="OrthoDB" id="2675985at2"/>
<dbReference type="EMBL" id="SKFG01000021">
    <property type="protein sequence ID" value="TCZ75296.1"/>
    <property type="molecule type" value="Genomic_DNA"/>
</dbReference>
<evidence type="ECO:0000313" key="3">
    <source>
        <dbReference type="Proteomes" id="UP000295418"/>
    </source>
</evidence>
<evidence type="ECO:0000256" key="1">
    <source>
        <dbReference type="SAM" id="SignalP"/>
    </source>
</evidence>
<keyword evidence="3" id="KW-1185">Reference proteome</keyword>
<dbReference type="Proteomes" id="UP000295418">
    <property type="component" value="Unassembled WGS sequence"/>
</dbReference>
<comment type="caution">
    <text evidence="2">The sequence shown here is derived from an EMBL/GenBank/DDBJ whole genome shotgun (WGS) entry which is preliminary data.</text>
</comment>
<protein>
    <recommendedName>
        <fullName evidence="4">DUF916 domain-containing protein</fullName>
    </recommendedName>
</protein>
<evidence type="ECO:0008006" key="4">
    <source>
        <dbReference type="Google" id="ProtNLM"/>
    </source>
</evidence>
<evidence type="ECO:0000313" key="2">
    <source>
        <dbReference type="EMBL" id="TCZ75296.1"/>
    </source>
</evidence>
<dbReference type="AlphaFoldDB" id="A0A4R4E6H6"/>
<gene>
    <name evidence="2" type="ORF">E0485_18070</name>
</gene>
<dbReference type="RefSeq" id="WP_132419464.1">
    <property type="nucleotide sequence ID" value="NZ_SKFG01000021.1"/>
</dbReference>
<accession>A0A4R4E6H6</accession>